<comment type="caution">
    <text evidence="1">The sequence shown here is derived from an EMBL/GenBank/DDBJ whole genome shotgun (WGS) entry which is preliminary data.</text>
</comment>
<protein>
    <recommendedName>
        <fullName evidence="3">LPS-assembly lipoprotein</fullName>
    </recommendedName>
</protein>
<keyword evidence="2" id="KW-1185">Reference proteome</keyword>
<gene>
    <name evidence="1" type="ORF">AUC70_02785</name>
</gene>
<evidence type="ECO:0000313" key="2">
    <source>
        <dbReference type="Proteomes" id="UP000094172"/>
    </source>
</evidence>
<proteinExistence type="predicted"/>
<dbReference type="STRING" id="1774970.AUC70_02785"/>
<accession>A0A1E3VQK9</accession>
<organism evidence="1 2">
    <name type="scientific">Methyloceanibacter stevinii</name>
    <dbReference type="NCBI Taxonomy" id="1774970"/>
    <lineage>
        <taxon>Bacteria</taxon>
        <taxon>Pseudomonadati</taxon>
        <taxon>Pseudomonadota</taxon>
        <taxon>Alphaproteobacteria</taxon>
        <taxon>Hyphomicrobiales</taxon>
        <taxon>Hyphomicrobiaceae</taxon>
        <taxon>Methyloceanibacter</taxon>
    </lineage>
</organism>
<name>A0A1E3VQK9_9HYPH</name>
<dbReference type="PROSITE" id="PS51257">
    <property type="entry name" value="PROKAR_LIPOPROTEIN"/>
    <property type="match status" value="1"/>
</dbReference>
<evidence type="ECO:0008006" key="3">
    <source>
        <dbReference type="Google" id="ProtNLM"/>
    </source>
</evidence>
<dbReference type="EMBL" id="LPWE01000010">
    <property type="protein sequence ID" value="ODR95809.1"/>
    <property type="molecule type" value="Genomic_DNA"/>
</dbReference>
<sequence>MWSRSRAFAVVAVAAIAGLGLAGCGFQPLYGSNTTTASGARLSEAMSAVDVQPIPGRVGQKVRNELIFSNTGGGAAPTPRYQLKIALKERDIQQLVQVTGNAQGQVYQLQATYRLTDIATGKVIHEGKAVSRAPYTRFQEVFANVRARYNAEDRAAETVSQSIKSQLAAYLATT</sequence>
<evidence type="ECO:0000313" key="1">
    <source>
        <dbReference type="EMBL" id="ODR95809.1"/>
    </source>
</evidence>
<reference evidence="1 2" key="1">
    <citation type="journal article" date="2016" name="Environ. Microbiol.">
        <title>New Methyloceanibacter diversity from North Sea sediments includes methanotroph containing solely the soluble methane monooxygenase.</title>
        <authorList>
            <person name="Vekeman B."/>
            <person name="Kerckhof F.M."/>
            <person name="Cremers G."/>
            <person name="de Vos P."/>
            <person name="Vandamme P."/>
            <person name="Boon N."/>
            <person name="Op den Camp H.J."/>
            <person name="Heylen K."/>
        </authorList>
    </citation>
    <scope>NUCLEOTIDE SEQUENCE [LARGE SCALE GENOMIC DNA]</scope>
    <source>
        <strain evidence="1 2">R-67176</strain>
    </source>
</reference>
<dbReference type="Gene3D" id="3.30.160.150">
    <property type="entry name" value="Lipoprotein like domain"/>
    <property type="match status" value="1"/>
</dbReference>
<dbReference type="AlphaFoldDB" id="A0A1E3VQK9"/>
<dbReference type="RefSeq" id="WP_069444001.1">
    <property type="nucleotide sequence ID" value="NZ_LPWE01000010.1"/>
</dbReference>
<dbReference type="Proteomes" id="UP000094172">
    <property type="component" value="Unassembled WGS sequence"/>
</dbReference>